<evidence type="ECO:0008006" key="4">
    <source>
        <dbReference type="Google" id="ProtNLM"/>
    </source>
</evidence>
<feature type="signal peptide" evidence="1">
    <location>
        <begin position="1"/>
        <end position="21"/>
    </location>
</feature>
<accession>A0ABV9DNZ3</accession>
<keyword evidence="3" id="KW-1185">Reference proteome</keyword>
<gene>
    <name evidence="2" type="ORF">ACFO3D_16180</name>
</gene>
<keyword evidence="1" id="KW-0732">Signal</keyword>
<comment type="caution">
    <text evidence="2">The sequence shown here is derived from an EMBL/GenBank/DDBJ whole genome shotgun (WGS) entry which is preliminary data.</text>
</comment>
<dbReference type="EMBL" id="JBHSFU010000011">
    <property type="protein sequence ID" value="MFC4559725.1"/>
    <property type="molecule type" value="Genomic_DNA"/>
</dbReference>
<evidence type="ECO:0000313" key="2">
    <source>
        <dbReference type="EMBL" id="MFC4559725.1"/>
    </source>
</evidence>
<proteinExistence type="predicted"/>
<reference evidence="3" key="1">
    <citation type="journal article" date="2019" name="Int. J. Syst. Evol. Microbiol.">
        <title>The Global Catalogue of Microorganisms (GCM) 10K type strain sequencing project: providing services to taxonomists for standard genome sequencing and annotation.</title>
        <authorList>
            <consortium name="The Broad Institute Genomics Platform"/>
            <consortium name="The Broad Institute Genome Sequencing Center for Infectious Disease"/>
            <person name="Wu L."/>
            <person name="Ma J."/>
        </authorList>
    </citation>
    <scope>NUCLEOTIDE SEQUENCE [LARGE SCALE GENOMIC DNA]</scope>
    <source>
        <strain evidence="3">CGMCC 4.7426</strain>
    </source>
</reference>
<feature type="chain" id="PRO_5045534862" description="Lipoprotein" evidence="1">
    <location>
        <begin position="22"/>
        <end position="175"/>
    </location>
</feature>
<evidence type="ECO:0000256" key="1">
    <source>
        <dbReference type="SAM" id="SignalP"/>
    </source>
</evidence>
<name>A0ABV9DNZ3_9BACI</name>
<dbReference type="RefSeq" id="WP_390298459.1">
    <property type="nucleotide sequence ID" value="NZ_JBHSFU010000011.1"/>
</dbReference>
<sequence>MKKPILSFLLGLLLLVLSACSQDPEFELYKGKALSIAVVGEPPKIKEEQISFSKISFHELENKDLSGFDAIFIMEKNLRQAAEDQYAEVYLNSTVPFFFIAAKSHVPFTVKEEVYNESWAWSPGNSYAVGVHKSQGDDSLNSWGFGLYNDEKTEEHIKEMYSRIFKELGELLKLH</sequence>
<evidence type="ECO:0000313" key="3">
    <source>
        <dbReference type="Proteomes" id="UP001595989"/>
    </source>
</evidence>
<dbReference type="PROSITE" id="PS51257">
    <property type="entry name" value="PROKAR_LIPOPROTEIN"/>
    <property type="match status" value="1"/>
</dbReference>
<dbReference type="Proteomes" id="UP001595989">
    <property type="component" value="Unassembled WGS sequence"/>
</dbReference>
<protein>
    <recommendedName>
        <fullName evidence="4">Lipoprotein</fullName>
    </recommendedName>
</protein>
<organism evidence="2 3">
    <name type="scientific">Virgibacillus kekensis</name>
    <dbReference type="NCBI Taxonomy" id="202261"/>
    <lineage>
        <taxon>Bacteria</taxon>
        <taxon>Bacillati</taxon>
        <taxon>Bacillota</taxon>
        <taxon>Bacilli</taxon>
        <taxon>Bacillales</taxon>
        <taxon>Bacillaceae</taxon>
        <taxon>Virgibacillus</taxon>
    </lineage>
</organism>